<evidence type="ECO:0000256" key="3">
    <source>
        <dbReference type="ARBA" id="ARBA00022989"/>
    </source>
</evidence>
<comment type="subcellular location">
    <subcellularLocation>
        <location evidence="1">Membrane</location>
        <topology evidence="1">Multi-pass membrane protein</topology>
    </subcellularLocation>
</comment>
<keyword evidence="9" id="KW-1185">Reference proteome</keyword>
<dbReference type="GO" id="GO:0007224">
    <property type="term" value="P:smoothened signaling pathway"/>
    <property type="evidence" value="ECO:0007669"/>
    <property type="project" value="TreeGrafter"/>
</dbReference>
<feature type="transmembrane region" description="Helical" evidence="7">
    <location>
        <begin position="202"/>
        <end position="231"/>
    </location>
</feature>
<feature type="compositionally biased region" description="Polar residues" evidence="6">
    <location>
        <begin position="787"/>
        <end position="801"/>
    </location>
</feature>
<evidence type="ECO:0000313" key="9">
    <source>
        <dbReference type="Proteomes" id="UP000527355"/>
    </source>
</evidence>
<feature type="transmembrane region" description="Helical" evidence="7">
    <location>
        <begin position="504"/>
        <end position="523"/>
    </location>
</feature>
<accession>A0A7J7RUV5</accession>
<dbReference type="PANTHER" id="PTHR45951:SF4">
    <property type="entry name" value="PROTEIN DISPATCHED HOMOLOG 1"/>
    <property type="match status" value="1"/>
</dbReference>
<feature type="region of interest" description="Disordered" evidence="6">
    <location>
        <begin position="39"/>
        <end position="58"/>
    </location>
</feature>
<evidence type="ECO:0000256" key="2">
    <source>
        <dbReference type="ARBA" id="ARBA00022692"/>
    </source>
</evidence>
<feature type="transmembrane region" description="Helical" evidence="7">
    <location>
        <begin position="475"/>
        <end position="492"/>
    </location>
</feature>
<dbReference type="AlphaFoldDB" id="A0A7J7RUV5"/>
<keyword evidence="3 7" id="KW-1133">Transmembrane helix</keyword>
<proteinExistence type="predicted"/>
<comment type="caution">
    <text evidence="8">The sequence shown here is derived from an EMBL/GenBank/DDBJ whole genome shotgun (WGS) entry which is preliminary data.</text>
</comment>
<sequence length="920" mass="99288">MGFEVRPECNSSFLPGSRDWSMAMSNGNSDCVVLSNGSLAASAAPPSPPSPLDGDLAAQQLPPKEAPRAKVSPNGCLQVNGTVKSSFLPLDNQRTTQLLPPCCHPCPYHHPLTSHSSHQECHPEAGSASPSALASCCLQPHSEYSAPLCPHHAPVYQTACCLQPSPSFCLHHPWPDHFQHQPVPQHVANIRPSRPFKLPKSYAALLADWPVVVLGMCTVLIVVCALVGVLVPELPDFSDPLLGFEPRGTTIGQRLVTWNNMVKNTGYKATLANYPFKYADEQAKSHRDDRWSDDHYEREKREVDWNFHKDSFFCDVPSDRYSRVVFASAGGETLWNLPAIKSMCNVDNSRIRAHPQFSDLCQRTTAASCCPSWTLGNYIAILNNRSSCQKIVERDVTHTLKLLRACAKHYQNGTLEPDCWDAAARRKDQLKCAHVPRKCTKYNAVYQILHYLVDKDFLAPDADREGKVVFSLSRMGSAIAMAALTTFVAGAMMMPSTVLAYTQLGTFMMLIMCISWAFATFFFQCLCRCLGPQGACGQIPLPRKLQCSAFSHPSPASPRDKGPSKTHSVNAYHAGPRGQKSDAEHEFYELEPLASPNRPASEKAAYEETHICSECLSGPAKSAGMPVPAAYNGELGQSARGEPSSALLQPALDQRAVRHFFSLSQRCGCPAAYRHVQYGPHSCHQMGDCLCHQCARAAGGFVHVQNGVAPLPVAHRAPEGCVPPVPHVHHCPCLQGRAHPPAAQSPLPQGCCLPPGQHLQAPDPAGRGSGHSLQGLEEPSALVCRSAGSSQRAGDPENSQRGPGPHRDTGTAAGGVGAEDKDSGSPGQPDTVERGAEPCSSQTDVPVSSERLHPNEPTFLLNHFVGEAGCGSCPNRPQGCGRMARARCGAHCRMPAFEAAVPAVLAHAELSGESLLIKTL</sequence>
<dbReference type="Proteomes" id="UP000527355">
    <property type="component" value="Unassembled WGS sequence"/>
</dbReference>
<keyword evidence="2 7" id="KW-0812">Transmembrane</keyword>
<dbReference type="VEuPathDB" id="HostDB:GeneID_118678773"/>
<evidence type="ECO:0000256" key="5">
    <source>
        <dbReference type="ARBA" id="ARBA00023180"/>
    </source>
</evidence>
<evidence type="ECO:0000313" key="8">
    <source>
        <dbReference type="EMBL" id="KAF6279735.1"/>
    </source>
</evidence>
<evidence type="ECO:0000256" key="1">
    <source>
        <dbReference type="ARBA" id="ARBA00004141"/>
    </source>
</evidence>
<evidence type="ECO:0000256" key="7">
    <source>
        <dbReference type="SAM" id="Phobius"/>
    </source>
</evidence>
<dbReference type="EMBL" id="JABWUV010000021">
    <property type="protein sequence ID" value="KAF6279735.1"/>
    <property type="molecule type" value="Genomic_DNA"/>
</dbReference>
<organism evidence="8 9">
    <name type="scientific">Myotis myotis</name>
    <name type="common">Greater mouse-eared bat</name>
    <name type="synonym">Vespertilio myotis</name>
    <dbReference type="NCBI Taxonomy" id="51298"/>
    <lineage>
        <taxon>Eukaryota</taxon>
        <taxon>Metazoa</taxon>
        <taxon>Chordata</taxon>
        <taxon>Craniata</taxon>
        <taxon>Vertebrata</taxon>
        <taxon>Euteleostomi</taxon>
        <taxon>Mammalia</taxon>
        <taxon>Eutheria</taxon>
        <taxon>Laurasiatheria</taxon>
        <taxon>Chiroptera</taxon>
        <taxon>Yangochiroptera</taxon>
        <taxon>Vespertilionidae</taxon>
        <taxon>Myotis</taxon>
    </lineage>
</organism>
<feature type="region of interest" description="Disordered" evidence="6">
    <location>
        <begin position="550"/>
        <end position="580"/>
    </location>
</feature>
<reference evidence="8 9" key="1">
    <citation type="journal article" date="2020" name="Nature">
        <title>Six reference-quality genomes reveal evolution of bat adaptations.</title>
        <authorList>
            <person name="Jebb D."/>
            <person name="Huang Z."/>
            <person name="Pippel M."/>
            <person name="Hughes G.M."/>
            <person name="Lavrichenko K."/>
            <person name="Devanna P."/>
            <person name="Winkler S."/>
            <person name="Jermiin L.S."/>
            <person name="Skirmuntt E.C."/>
            <person name="Katzourakis A."/>
            <person name="Burkitt-Gray L."/>
            <person name="Ray D.A."/>
            <person name="Sullivan K.A.M."/>
            <person name="Roscito J.G."/>
            <person name="Kirilenko B.M."/>
            <person name="Davalos L.M."/>
            <person name="Corthals A.P."/>
            <person name="Power M.L."/>
            <person name="Jones G."/>
            <person name="Ransome R.D."/>
            <person name="Dechmann D.K.N."/>
            <person name="Locatelli A.G."/>
            <person name="Puechmaille S.J."/>
            <person name="Fedrigo O."/>
            <person name="Jarvis E.D."/>
            <person name="Hiller M."/>
            <person name="Vernes S.C."/>
            <person name="Myers E.W."/>
            <person name="Teeling E.C."/>
        </authorList>
    </citation>
    <scope>NUCLEOTIDE SEQUENCE [LARGE SCALE GENOMIC DNA]</scope>
    <source>
        <strain evidence="8">MMyoMyo1</strain>
        <tissue evidence="8">Flight muscle</tissue>
    </source>
</reference>
<protein>
    <submittedName>
        <fullName evidence="8">Dispatched RND transporter family member 1</fullName>
    </submittedName>
</protein>
<evidence type="ECO:0000256" key="6">
    <source>
        <dbReference type="SAM" id="MobiDB-lite"/>
    </source>
</evidence>
<dbReference type="GO" id="GO:0016020">
    <property type="term" value="C:membrane"/>
    <property type="evidence" value="ECO:0007669"/>
    <property type="project" value="UniProtKB-SubCell"/>
</dbReference>
<evidence type="ECO:0000256" key="4">
    <source>
        <dbReference type="ARBA" id="ARBA00023136"/>
    </source>
</evidence>
<keyword evidence="4 7" id="KW-0472">Membrane</keyword>
<dbReference type="PANTHER" id="PTHR45951">
    <property type="entry name" value="PROTEIN DISPATCHED-RELATED"/>
    <property type="match status" value="1"/>
</dbReference>
<gene>
    <name evidence="8" type="ORF">mMyoMyo1_003906</name>
</gene>
<dbReference type="GO" id="GO:1904680">
    <property type="term" value="F:peptide transmembrane transporter activity"/>
    <property type="evidence" value="ECO:0007669"/>
    <property type="project" value="TreeGrafter"/>
</dbReference>
<keyword evidence="5" id="KW-0325">Glycoprotein</keyword>
<dbReference type="SUPFAM" id="SSF82866">
    <property type="entry name" value="Multidrug efflux transporter AcrB transmembrane domain"/>
    <property type="match status" value="1"/>
</dbReference>
<feature type="region of interest" description="Disordered" evidence="6">
    <location>
        <begin position="783"/>
        <end position="854"/>
    </location>
</feature>
<dbReference type="InterPro" id="IPR052081">
    <property type="entry name" value="Dispatched_Hh_regulator"/>
</dbReference>
<name>A0A7J7RUV5_MYOMY</name>